<evidence type="ECO:0000313" key="1">
    <source>
        <dbReference type="EMBL" id="MDU8996607.1"/>
    </source>
</evidence>
<evidence type="ECO:0000313" key="2">
    <source>
        <dbReference type="Proteomes" id="UP001257627"/>
    </source>
</evidence>
<sequence>MDSGTDSVKESVKESVANSARDAAARKTIVITGAGSGFGALSARALARAGHTVYAAMRDTGGRNAARVAEAEAYAAEHAVDLRTVELDVLSQESADAAIATVLAEAGGPDVLVHNAGHMVTGPTEAFTPAELAAVYDTNVLGTQRVNRAALPHLRAQGHGLLLWVGSTSTRGGTPPYLAPYFAAKAAMDALAVSYAAELARFGIETTIVVPGAFTSGTNHFASGGHPSEQTVLPAYEEHYAGLMDQVAGRLAALTPPDADVSLVADALVDVVDTPYGKRPFRVHVDPADDGSQEVSLVADRVRAEFLTRIGLADLLSPVARKGTA</sequence>
<dbReference type="Gene3D" id="3.40.50.720">
    <property type="entry name" value="NAD(P)-binding Rossmann-like Domain"/>
    <property type="match status" value="1"/>
</dbReference>
<name>A0ABU3URR1_9ACTN</name>
<protein>
    <submittedName>
        <fullName evidence="1">SDR family NAD(P)-dependent oxidoreductase</fullName>
    </submittedName>
</protein>
<dbReference type="Pfam" id="PF00106">
    <property type="entry name" value="adh_short"/>
    <property type="match status" value="1"/>
</dbReference>
<dbReference type="Proteomes" id="UP001257627">
    <property type="component" value="Unassembled WGS sequence"/>
</dbReference>
<gene>
    <name evidence="1" type="ORF">PU648_30500</name>
</gene>
<comment type="caution">
    <text evidence="1">The sequence shown here is derived from an EMBL/GenBank/DDBJ whole genome shotgun (WGS) entry which is preliminary data.</text>
</comment>
<proteinExistence type="predicted"/>
<keyword evidence="2" id="KW-1185">Reference proteome</keyword>
<dbReference type="PRINTS" id="PR00081">
    <property type="entry name" value="GDHRDH"/>
</dbReference>
<dbReference type="SUPFAM" id="SSF51735">
    <property type="entry name" value="NAD(P)-binding Rossmann-fold domains"/>
    <property type="match status" value="1"/>
</dbReference>
<accession>A0ABU3URR1</accession>
<dbReference type="RefSeq" id="WP_316734265.1">
    <property type="nucleotide sequence ID" value="NZ_JARAKF010000001.1"/>
</dbReference>
<reference evidence="1 2" key="1">
    <citation type="submission" date="2023-02" db="EMBL/GenBank/DDBJ databases">
        <authorList>
            <person name="Maleckis M."/>
        </authorList>
    </citation>
    <scope>NUCLEOTIDE SEQUENCE [LARGE SCALE GENOMIC DNA]</scope>
    <source>
        <strain evidence="1 2">P8-A2</strain>
    </source>
</reference>
<dbReference type="PANTHER" id="PTHR43976">
    <property type="entry name" value="SHORT CHAIN DEHYDROGENASE"/>
    <property type="match status" value="1"/>
</dbReference>
<dbReference type="InterPro" id="IPR036291">
    <property type="entry name" value="NAD(P)-bd_dom_sf"/>
</dbReference>
<dbReference type="InterPro" id="IPR051911">
    <property type="entry name" value="SDR_oxidoreductase"/>
</dbReference>
<dbReference type="PANTHER" id="PTHR43976:SF9">
    <property type="entry name" value="OXIDOREDUCTASE"/>
    <property type="match status" value="1"/>
</dbReference>
<dbReference type="InterPro" id="IPR002347">
    <property type="entry name" value="SDR_fam"/>
</dbReference>
<organism evidence="1 2">
    <name type="scientific">Streptomyces mirabilis</name>
    <dbReference type="NCBI Taxonomy" id="68239"/>
    <lineage>
        <taxon>Bacteria</taxon>
        <taxon>Bacillati</taxon>
        <taxon>Actinomycetota</taxon>
        <taxon>Actinomycetes</taxon>
        <taxon>Kitasatosporales</taxon>
        <taxon>Streptomycetaceae</taxon>
        <taxon>Streptomyces</taxon>
    </lineage>
</organism>
<dbReference type="EMBL" id="JARAKF010000001">
    <property type="protein sequence ID" value="MDU8996607.1"/>
    <property type="molecule type" value="Genomic_DNA"/>
</dbReference>